<dbReference type="SUPFAM" id="SSF55781">
    <property type="entry name" value="GAF domain-like"/>
    <property type="match status" value="1"/>
</dbReference>
<sequence>MSVRASLQSHLSDFQGHKLDWPQFLARLTELLARELTCDRVSVWRLSPSRDQLVCENLYLAGPRLHRQGEALARSRFPNYFWCLEESRVIVAPEARTHPGTSCLHEDYLAPGDIHSLLDSAILRKGAVEGLLRCEQVGQSRPWSPSDLLTVRMATILVGSARL</sequence>
<accession>A0ABQ5QJ26</accession>
<feature type="domain" description="GAF" evidence="1">
    <location>
        <begin position="23"/>
        <end position="160"/>
    </location>
</feature>
<gene>
    <name evidence="2" type="ORF">GETHLI_30680</name>
</gene>
<dbReference type="Gene3D" id="3.30.450.40">
    <property type="match status" value="1"/>
</dbReference>
<name>A0ABQ5QJ26_9BACT</name>
<dbReference type="InterPro" id="IPR029016">
    <property type="entry name" value="GAF-like_dom_sf"/>
</dbReference>
<proteinExistence type="predicted"/>
<comment type="caution">
    <text evidence="2">The sequence shown here is derived from an EMBL/GenBank/DDBJ whole genome shotgun (WGS) entry which is preliminary data.</text>
</comment>
<dbReference type="Proteomes" id="UP001165069">
    <property type="component" value="Unassembled WGS sequence"/>
</dbReference>
<evidence type="ECO:0000313" key="3">
    <source>
        <dbReference type="Proteomes" id="UP001165069"/>
    </source>
</evidence>
<keyword evidence="3" id="KW-1185">Reference proteome</keyword>
<evidence type="ECO:0000313" key="2">
    <source>
        <dbReference type="EMBL" id="GLH74566.1"/>
    </source>
</evidence>
<dbReference type="RefSeq" id="WP_285576999.1">
    <property type="nucleotide sequence ID" value="NZ_BSDE01000007.1"/>
</dbReference>
<protein>
    <recommendedName>
        <fullName evidence="1">GAF domain-containing protein</fullName>
    </recommendedName>
</protein>
<dbReference type="EMBL" id="BSDE01000007">
    <property type="protein sequence ID" value="GLH74566.1"/>
    <property type="molecule type" value="Genomic_DNA"/>
</dbReference>
<dbReference type="Pfam" id="PF01590">
    <property type="entry name" value="GAF"/>
    <property type="match status" value="1"/>
</dbReference>
<evidence type="ECO:0000259" key="1">
    <source>
        <dbReference type="Pfam" id="PF01590"/>
    </source>
</evidence>
<dbReference type="InterPro" id="IPR003018">
    <property type="entry name" value="GAF"/>
</dbReference>
<reference evidence="2 3" key="1">
    <citation type="journal article" date="2023" name="Antonie Van Leeuwenhoek">
        <title>Mesoterricola silvestris gen. nov., sp. nov., Mesoterricola sediminis sp. nov., Geothrix oryzae sp. nov., Geothrix edaphica sp. nov., Geothrix rubra sp. nov., and Geothrix limicola sp. nov., six novel members of Acidobacteriota isolated from soils.</title>
        <authorList>
            <person name="Itoh H."/>
            <person name="Sugisawa Y."/>
            <person name="Mise K."/>
            <person name="Xu Z."/>
            <person name="Kuniyasu M."/>
            <person name="Ushijima N."/>
            <person name="Kawano K."/>
            <person name="Kobayashi E."/>
            <person name="Shiratori Y."/>
            <person name="Masuda Y."/>
            <person name="Senoo K."/>
        </authorList>
    </citation>
    <scope>NUCLEOTIDE SEQUENCE [LARGE SCALE GENOMIC DNA]</scope>
    <source>
        <strain evidence="2 3">Red804</strain>
    </source>
</reference>
<organism evidence="2 3">
    <name type="scientific">Geothrix limicola</name>
    <dbReference type="NCBI Taxonomy" id="2927978"/>
    <lineage>
        <taxon>Bacteria</taxon>
        <taxon>Pseudomonadati</taxon>
        <taxon>Acidobacteriota</taxon>
        <taxon>Holophagae</taxon>
        <taxon>Holophagales</taxon>
        <taxon>Holophagaceae</taxon>
        <taxon>Geothrix</taxon>
    </lineage>
</organism>